<evidence type="ECO:0000313" key="1">
    <source>
        <dbReference type="EMBL" id="KAK8580029.1"/>
    </source>
</evidence>
<gene>
    <name evidence="1" type="ORF">V6N12_070317</name>
</gene>
<comment type="caution">
    <text evidence="1">The sequence shown here is derived from an EMBL/GenBank/DDBJ whole genome shotgun (WGS) entry which is preliminary data.</text>
</comment>
<proteinExistence type="predicted"/>
<reference evidence="1 2" key="1">
    <citation type="journal article" date="2024" name="G3 (Bethesda)">
        <title>Genome assembly of Hibiscus sabdariffa L. provides insights into metabolisms of medicinal natural products.</title>
        <authorList>
            <person name="Kim T."/>
        </authorList>
    </citation>
    <scope>NUCLEOTIDE SEQUENCE [LARGE SCALE GENOMIC DNA]</scope>
    <source>
        <strain evidence="1">TK-2024</strain>
        <tissue evidence="1">Old leaves</tissue>
    </source>
</reference>
<keyword evidence="2" id="KW-1185">Reference proteome</keyword>
<accession>A0ABR2FH30</accession>
<protein>
    <submittedName>
        <fullName evidence="1">Uncharacterized protein</fullName>
    </submittedName>
</protein>
<sequence length="74" mass="8079">MPGRDQSGTPRTYGHVPYGGLRYNCMINYVFGVLGNNGPFEGVQASSVSLGGTFTFFQDIVRSIRSEISMAKKL</sequence>
<organism evidence="1 2">
    <name type="scientific">Hibiscus sabdariffa</name>
    <name type="common">roselle</name>
    <dbReference type="NCBI Taxonomy" id="183260"/>
    <lineage>
        <taxon>Eukaryota</taxon>
        <taxon>Viridiplantae</taxon>
        <taxon>Streptophyta</taxon>
        <taxon>Embryophyta</taxon>
        <taxon>Tracheophyta</taxon>
        <taxon>Spermatophyta</taxon>
        <taxon>Magnoliopsida</taxon>
        <taxon>eudicotyledons</taxon>
        <taxon>Gunneridae</taxon>
        <taxon>Pentapetalae</taxon>
        <taxon>rosids</taxon>
        <taxon>malvids</taxon>
        <taxon>Malvales</taxon>
        <taxon>Malvaceae</taxon>
        <taxon>Malvoideae</taxon>
        <taxon>Hibiscus</taxon>
    </lineage>
</organism>
<name>A0ABR2FH30_9ROSI</name>
<dbReference type="Proteomes" id="UP001472677">
    <property type="component" value="Unassembled WGS sequence"/>
</dbReference>
<evidence type="ECO:0000313" key="2">
    <source>
        <dbReference type="Proteomes" id="UP001472677"/>
    </source>
</evidence>
<dbReference type="EMBL" id="JBBPBM010000006">
    <property type="protein sequence ID" value="KAK8580029.1"/>
    <property type="molecule type" value="Genomic_DNA"/>
</dbReference>